<keyword evidence="3" id="KW-1133">Transmembrane helix</keyword>
<dbReference type="EMBL" id="MU006229">
    <property type="protein sequence ID" value="KAF2824789.1"/>
    <property type="molecule type" value="Genomic_DNA"/>
</dbReference>
<accession>A0A6A6ZW51</accession>
<gene>
    <name evidence="5" type="ORF">CC86DRAFT_353356</name>
</gene>
<feature type="domain" description="3-beta hydroxysteroid dehydrogenase/isomerase" evidence="4">
    <location>
        <begin position="11"/>
        <end position="276"/>
    </location>
</feature>
<dbReference type="Pfam" id="PF01073">
    <property type="entry name" value="3Beta_HSD"/>
    <property type="match status" value="1"/>
</dbReference>
<keyword evidence="3" id="KW-0472">Membrane</keyword>
<evidence type="ECO:0000313" key="6">
    <source>
        <dbReference type="Proteomes" id="UP000799424"/>
    </source>
</evidence>
<dbReference type="OrthoDB" id="10058185at2759"/>
<evidence type="ECO:0000259" key="4">
    <source>
        <dbReference type="Pfam" id="PF01073"/>
    </source>
</evidence>
<name>A0A6A6ZW51_9PLEO</name>
<keyword evidence="6" id="KW-1185">Reference proteome</keyword>
<evidence type="ECO:0000256" key="2">
    <source>
        <dbReference type="ARBA" id="ARBA00023002"/>
    </source>
</evidence>
<keyword evidence="2" id="KW-0560">Oxidoreductase</keyword>
<comment type="similarity">
    <text evidence="1">Belongs to the 3-beta-HSD family.</text>
</comment>
<dbReference type="Gene3D" id="3.40.50.720">
    <property type="entry name" value="NAD(P)-binding Rossmann-like Domain"/>
    <property type="match status" value="1"/>
</dbReference>
<sequence>MHTKLTSQTILIVGGNGFLGQHLIQDLIERGVNPHRIHILDAKCTRRETPGPTYHRADITAPDDVKTVFWRIKPHVVFHVASPYPFSTNRALLSSVNISGTQNLLTCAKNMRVQAFVYVSSSSVIHDHFSPLHLADETYPLLSFPAQPNFYSHTKAVGEALVLAANRANGGTMVTAALRPASMYGEGDALQIPNLVRSARMGRAKWQMGKGYGFDGTYVGNLTHAMILAGEKLLGPRDVEGEDDMRVEGEAFFVTDDDTYTFPAFTHLVAEFAGHPVKPEDIRCVPVWLVLALVWMVGWVYWVVKGEEMAFSTRVVRMLSQERTFSIDKIKKRLGYRARFTAAEGLRRAVQWHLGHEGEGTGGEGKKKGL</sequence>
<dbReference type="PANTHER" id="PTHR43245:SF51">
    <property type="entry name" value="SHORT CHAIN DEHYDROGENASE_REDUCTASE FAMILY 42E, MEMBER 2"/>
    <property type="match status" value="1"/>
</dbReference>
<dbReference type="GO" id="GO:0006694">
    <property type="term" value="P:steroid biosynthetic process"/>
    <property type="evidence" value="ECO:0007669"/>
    <property type="project" value="InterPro"/>
</dbReference>
<dbReference type="PANTHER" id="PTHR43245">
    <property type="entry name" value="BIFUNCTIONAL POLYMYXIN RESISTANCE PROTEIN ARNA"/>
    <property type="match status" value="1"/>
</dbReference>
<dbReference type="GO" id="GO:0016616">
    <property type="term" value="F:oxidoreductase activity, acting on the CH-OH group of donors, NAD or NADP as acceptor"/>
    <property type="evidence" value="ECO:0007669"/>
    <property type="project" value="InterPro"/>
</dbReference>
<evidence type="ECO:0000256" key="1">
    <source>
        <dbReference type="ARBA" id="ARBA00009219"/>
    </source>
</evidence>
<evidence type="ECO:0000256" key="3">
    <source>
        <dbReference type="SAM" id="Phobius"/>
    </source>
</evidence>
<proteinExistence type="inferred from homology"/>
<dbReference type="SUPFAM" id="SSF51735">
    <property type="entry name" value="NAD(P)-binding Rossmann-fold domains"/>
    <property type="match status" value="1"/>
</dbReference>
<keyword evidence="3" id="KW-0812">Transmembrane</keyword>
<reference evidence="5" key="1">
    <citation type="journal article" date="2020" name="Stud. Mycol.">
        <title>101 Dothideomycetes genomes: a test case for predicting lifestyles and emergence of pathogens.</title>
        <authorList>
            <person name="Haridas S."/>
            <person name="Albert R."/>
            <person name="Binder M."/>
            <person name="Bloem J."/>
            <person name="Labutti K."/>
            <person name="Salamov A."/>
            <person name="Andreopoulos B."/>
            <person name="Baker S."/>
            <person name="Barry K."/>
            <person name="Bills G."/>
            <person name="Bluhm B."/>
            <person name="Cannon C."/>
            <person name="Castanera R."/>
            <person name="Culley D."/>
            <person name="Daum C."/>
            <person name="Ezra D."/>
            <person name="Gonzalez J."/>
            <person name="Henrissat B."/>
            <person name="Kuo A."/>
            <person name="Liang C."/>
            <person name="Lipzen A."/>
            <person name="Lutzoni F."/>
            <person name="Magnuson J."/>
            <person name="Mondo S."/>
            <person name="Nolan M."/>
            <person name="Ohm R."/>
            <person name="Pangilinan J."/>
            <person name="Park H.-J."/>
            <person name="Ramirez L."/>
            <person name="Alfaro M."/>
            <person name="Sun H."/>
            <person name="Tritt A."/>
            <person name="Yoshinaga Y."/>
            <person name="Zwiers L.-H."/>
            <person name="Turgeon B."/>
            <person name="Goodwin S."/>
            <person name="Spatafora J."/>
            <person name="Crous P."/>
            <person name="Grigoriev I."/>
        </authorList>
    </citation>
    <scope>NUCLEOTIDE SEQUENCE</scope>
    <source>
        <strain evidence="5">CBS 113818</strain>
    </source>
</reference>
<organism evidence="5 6">
    <name type="scientific">Ophiobolus disseminans</name>
    <dbReference type="NCBI Taxonomy" id="1469910"/>
    <lineage>
        <taxon>Eukaryota</taxon>
        <taxon>Fungi</taxon>
        <taxon>Dikarya</taxon>
        <taxon>Ascomycota</taxon>
        <taxon>Pezizomycotina</taxon>
        <taxon>Dothideomycetes</taxon>
        <taxon>Pleosporomycetidae</taxon>
        <taxon>Pleosporales</taxon>
        <taxon>Pleosporineae</taxon>
        <taxon>Phaeosphaeriaceae</taxon>
        <taxon>Ophiobolus</taxon>
    </lineage>
</organism>
<dbReference type="InterPro" id="IPR050177">
    <property type="entry name" value="Lipid_A_modif_metabolic_enz"/>
</dbReference>
<evidence type="ECO:0000313" key="5">
    <source>
        <dbReference type="EMBL" id="KAF2824789.1"/>
    </source>
</evidence>
<protein>
    <submittedName>
        <fullName evidence="5">NAD(P)-binding protein</fullName>
    </submittedName>
</protein>
<dbReference type="InterPro" id="IPR036291">
    <property type="entry name" value="NAD(P)-bd_dom_sf"/>
</dbReference>
<dbReference type="InterPro" id="IPR002225">
    <property type="entry name" value="3Beta_OHSteriod_DH/Estase"/>
</dbReference>
<dbReference type="AlphaFoldDB" id="A0A6A6ZW51"/>
<dbReference type="Proteomes" id="UP000799424">
    <property type="component" value="Unassembled WGS sequence"/>
</dbReference>
<feature type="transmembrane region" description="Helical" evidence="3">
    <location>
        <begin position="285"/>
        <end position="304"/>
    </location>
</feature>